<dbReference type="Gene3D" id="3.30.530.20">
    <property type="match status" value="1"/>
</dbReference>
<feature type="transmembrane region" description="Helical" evidence="1">
    <location>
        <begin position="7"/>
        <end position="24"/>
    </location>
</feature>
<dbReference type="SUPFAM" id="SSF55961">
    <property type="entry name" value="Bet v1-like"/>
    <property type="match status" value="1"/>
</dbReference>
<gene>
    <name evidence="2" type="ORF">QJT80_08375</name>
</gene>
<evidence type="ECO:0000313" key="2">
    <source>
        <dbReference type="EMBL" id="WGZ89525.1"/>
    </source>
</evidence>
<dbReference type="InterPro" id="IPR023393">
    <property type="entry name" value="START-like_dom_sf"/>
</dbReference>
<evidence type="ECO:0000256" key="1">
    <source>
        <dbReference type="SAM" id="Phobius"/>
    </source>
</evidence>
<dbReference type="AlphaFoldDB" id="A0AA95H2Q5"/>
<accession>A0AA95H2Q5</accession>
<keyword evidence="1" id="KW-0812">Transmembrane</keyword>
<reference evidence="2" key="1">
    <citation type="journal article" date="2023" name="Int. J. Mol. Sci.">
        <title>Metagenomics Revealed a New Genus 'Candidatus Thiocaldithrix dubininis' gen. nov., sp. nov. and a New Species 'Candidatus Thiothrix putei' sp. nov. in the Family Thiotrichaceae, Some Members of Which Have Traits of Both Na+- and H+-Motive Energetics.</title>
        <authorList>
            <person name="Ravin N.V."/>
            <person name="Muntyan M.S."/>
            <person name="Smolyakov D.D."/>
            <person name="Rudenko T.S."/>
            <person name="Beletsky A.V."/>
            <person name="Mardanov A.V."/>
            <person name="Grabovich M.Y."/>
        </authorList>
    </citation>
    <scope>NUCLEOTIDE SEQUENCE</scope>
    <source>
        <strain evidence="2">GKL-01</strain>
    </source>
</reference>
<feature type="transmembrane region" description="Helical" evidence="1">
    <location>
        <begin position="36"/>
        <end position="57"/>
    </location>
</feature>
<dbReference type="Proteomes" id="UP001300672">
    <property type="component" value="Chromosome"/>
</dbReference>
<dbReference type="CDD" id="cd07812">
    <property type="entry name" value="SRPBCC"/>
    <property type="match status" value="1"/>
</dbReference>
<feature type="transmembrane region" description="Helical" evidence="1">
    <location>
        <begin position="95"/>
        <end position="117"/>
    </location>
</feature>
<proteinExistence type="predicted"/>
<name>A0AA95H2Q5_9GAMM</name>
<keyword evidence="1" id="KW-1133">Transmembrane helix</keyword>
<sequence>MNNWKVFFAGALYGVIMRVLFGLMEHYHFYINSNANGAMLFVFAFLVPCLIGFYTVYQNKDKQSSWLTVLFAPWIPTLLFTLGTAVILIEGSICIAMALPLFFLASSIGGIIAFFVLRYITFKPSTMHSLLLLPLVLAPLEMQLPLPQTIAESTKTIWIAAPPARVWQNINNISNIKPEEIGKSIAYQIGVPYPLEGITTIQPDGSRVRKSRWQKDVSFNERITQWNENSYLKWVYEFKPDSFPKGALDDHVIIGGKYFDLLDTSYQLTPENNGTRLIVTTHFRVSTNFNWYAKHVGQVLLDTASDSILKLYKNRSEMNNKL</sequence>
<dbReference type="EMBL" id="CP124755">
    <property type="protein sequence ID" value="WGZ89525.1"/>
    <property type="molecule type" value="Genomic_DNA"/>
</dbReference>
<feature type="transmembrane region" description="Helical" evidence="1">
    <location>
        <begin position="69"/>
        <end position="89"/>
    </location>
</feature>
<protein>
    <submittedName>
        <fullName evidence="2">SRPBCC family protein</fullName>
    </submittedName>
</protein>
<reference evidence="2" key="2">
    <citation type="submission" date="2023-04" db="EMBL/GenBank/DDBJ databases">
        <authorList>
            <person name="Beletskiy A.V."/>
            <person name="Mardanov A.V."/>
            <person name="Ravin N.V."/>
        </authorList>
    </citation>
    <scope>NUCLEOTIDE SEQUENCE</scope>
    <source>
        <strain evidence="2">GKL-01</strain>
    </source>
</reference>
<keyword evidence="1" id="KW-0472">Membrane</keyword>
<organism evidence="2">
    <name type="scientific">Candidatus Thiocaldithrix dubininis</name>
    <dbReference type="NCBI Taxonomy" id="3080823"/>
    <lineage>
        <taxon>Bacteria</taxon>
        <taxon>Pseudomonadati</taxon>
        <taxon>Pseudomonadota</taxon>
        <taxon>Gammaproteobacteria</taxon>
        <taxon>Thiotrichales</taxon>
        <taxon>Thiotrichaceae</taxon>
        <taxon>Candidatus Thiocaldithrix</taxon>
    </lineage>
</organism>
<dbReference type="KEGG" id="tdu:QJT80_08375"/>